<proteinExistence type="predicted"/>
<evidence type="ECO:0000259" key="4">
    <source>
        <dbReference type="PROSITE" id="PS01124"/>
    </source>
</evidence>
<dbReference type="PRINTS" id="PR00032">
    <property type="entry name" value="HTHARAC"/>
</dbReference>
<reference evidence="5 6" key="1">
    <citation type="submission" date="2020-08" db="EMBL/GenBank/DDBJ databases">
        <title>Genomic Encyclopedia of Type Strains, Phase IV (KMG-V): Genome sequencing to study the core and pangenomes of soil and plant-associated prokaryotes.</title>
        <authorList>
            <person name="Whitman W."/>
        </authorList>
    </citation>
    <scope>NUCLEOTIDE SEQUENCE [LARGE SCALE GENOMIC DNA]</scope>
    <source>
        <strain evidence="5 6">ANJLi2</strain>
    </source>
</reference>
<evidence type="ECO:0000256" key="2">
    <source>
        <dbReference type="ARBA" id="ARBA00023125"/>
    </source>
</evidence>
<dbReference type="Gene3D" id="2.60.120.10">
    <property type="entry name" value="Jelly Rolls"/>
    <property type="match status" value="1"/>
</dbReference>
<dbReference type="SUPFAM" id="SSF51215">
    <property type="entry name" value="Regulatory protein AraC"/>
    <property type="match status" value="1"/>
</dbReference>
<dbReference type="SUPFAM" id="SSF46689">
    <property type="entry name" value="Homeodomain-like"/>
    <property type="match status" value="1"/>
</dbReference>
<evidence type="ECO:0000313" key="5">
    <source>
        <dbReference type="EMBL" id="MBB6111242.1"/>
    </source>
</evidence>
<dbReference type="Pfam" id="PF02311">
    <property type="entry name" value="AraC_binding"/>
    <property type="match status" value="1"/>
</dbReference>
<dbReference type="InterPro" id="IPR003313">
    <property type="entry name" value="AraC-bd"/>
</dbReference>
<evidence type="ECO:0000256" key="1">
    <source>
        <dbReference type="ARBA" id="ARBA00023015"/>
    </source>
</evidence>
<dbReference type="PANTHER" id="PTHR43280:SF2">
    <property type="entry name" value="HTH-TYPE TRANSCRIPTIONAL REGULATOR EXSA"/>
    <property type="match status" value="1"/>
</dbReference>
<comment type="caution">
    <text evidence="5">The sequence shown here is derived from an EMBL/GenBank/DDBJ whole genome shotgun (WGS) entry which is preliminary data.</text>
</comment>
<dbReference type="PROSITE" id="PS01124">
    <property type="entry name" value="HTH_ARAC_FAMILY_2"/>
    <property type="match status" value="1"/>
</dbReference>
<dbReference type="PANTHER" id="PTHR43280">
    <property type="entry name" value="ARAC-FAMILY TRANSCRIPTIONAL REGULATOR"/>
    <property type="match status" value="1"/>
</dbReference>
<dbReference type="SMART" id="SM00342">
    <property type="entry name" value="HTH_ARAC"/>
    <property type="match status" value="1"/>
</dbReference>
<dbReference type="EMBL" id="JACHCB010000011">
    <property type="protein sequence ID" value="MBB6111242.1"/>
    <property type="molecule type" value="Genomic_DNA"/>
</dbReference>
<dbReference type="InterPro" id="IPR037923">
    <property type="entry name" value="HTH-like"/>
</dbReference>
<feature type="domain" description="HTH araC/xylS-type" evidence="4">
    <location>
        <begin position="180"/>
        <end position="280"/>
    </location>
</feature>
<dbReference type="RefSeq" id="WP_076375730.1">
    <property type="nucleotide sequence ID" value="NZ_FTMG01000011.1"/>
</dbReference>
<keyword evidence="2" id="KW-0238">DNA-binding</keyword>
<sequence>MQTQHLFTPFEIRLLRSDECPMRTHQHTFFELVYITEGEGIHHINGNGFKYQPGSLFMLGPLMTHHFTVEKTTAFVFVCFNNIYLKGITTGNEEQHSADNWMHKLEYIFQSKQDQGEIIRNERDKPLVAAIIAGIVTEYEQGPNMQKELVQQLINTLITIVARNITIKCDAKTGGDTIALQIINYVHLNIYDAEKLKAENIAEHFNISTNYISEYFKKQTSENLQQFIINYKLSLAETRLRHSNMRLNEIAYELGFSDESHLTKTFKKYKGESPAQFRKSIRGNDRPIKFKVA</sequence>
<keyword evidence="3" id="KW-0804">Transcription</keyword>
<gene>
    <name evidence="5" type="ORF">HDF23_004010</name>
</gene>
<dbReference type="InterPro" id="IPR014710">
    <property type="entry name" value="RmlC-like_jellyroll"/>
</dbReference>
<name>A0ABR6PN95_9SPHI</name>
<dbReference type="Proteomes" id="UP000541583">
    <property type="component" value="Unassembled WGS sequence"/>
</dbReference>
<evidence type="ECO:0000313" key="6">
    <source>
        <dbReference type="Proteomes" id="UP000541583"/>
    </source>
</evidence>
<keyword evidence="6" id="KW-1185">Reference proteome</keyword>
<dbReference type="InterPro" id="IPR018062">
    <property type="entry name" value="HTH_AraC-typ_CS"/>
</dbReference>
<dbReference type="Gene3D" id="1.10.10.60">
    <property type="entry name" value="Homeodomain-like"/>
    <property type="match status" value="2"/>
</dbReference>
<accession>A0ABR6PN95</accession>
<dbReference type="Pfam" id="PF12833">
    <property type="entry name" value="HTH_18"/>
    <property type="match status" value="1"/>
</dbReference>
<protein>
    <submittedName>
        <fullName evidence="5">AraC-like DNA-binding protein/mannose-6-phosphate isomerase-like protein (Cupin superfamily)</fullName>
    </submittedName>
</protein>
<dbReference type="InterPro" id="IPR020449">
    <property type="entry name" value="Tscrpt_reg_AraC-type_HTH"/>
</dbReference>
<dbReference type="InterPro" id="IPR018060">
    <property type="entry name" value="HTH_AraC"/>
</dbReference>
<dbReference type="PROSITE" id="PS00041">
    <property type="entry name" value="HTH_ARAC_FAMILY_1"/>
    <property type="match status" value="1"/>
</dbReference>
<dbReference type="InterPro" id="IPR009057">
    <property type="entry name" value="Homeodomain-like_sf"/>
</dbReference>
<keyword evidence="1" id="KW-0805">Transcription regulation</keyword>
<evidence type="ECO:0000256" key="3">
    <source>
        <dbReference type="ARBA" id="ARBA00023163"/>
    </source>
</evidence>
<organism evidence="5 6">
    <name type="scientific">Mucilaginibacter lappiensis</name>
    <dbReference type="NCBI Taxonomy" id="354630"/>
    <lineage>
        <taxon>Bacteria</taxon>
        <taxon>Pseudomonadati</taxon>
        <taxon>Bacteroidota</taxon>
        <taxon>Sphingobacteriia</taxon>
        <taxon>Sphingobacteriales</taxon>
        <taxon>Sphingobacteriaceae</taxon>
        <taxon>Mucilaginibacter</taxon>
    </lineage>
</organism>